<sequence>MLWLDWLKQWKMTKLQLNPPFLNLEVKFVNADKDAAWEMYIELLTRITTQALDTKDGDEKTALDSIYKLFEITRDIIKRHGRDSLQFTKLAIVVLNQIIRPFTAKWHKLSVSGAFSDDAQRLAFRAELAALQADLRNYTGMLGQMAGVEADLLLLEQAETSNIAVATPSPFPLPLSP</sequence>
<evidence type="ECO:0000313" key="1">
    <source>
        <dbReference type="EMBL" id="OQX05259.1"/>
    </source>
</evidence>
<proteinExistence type="predicted"/>
<reference evidence="1 2" key="1">
    <citation type="submission" date="2017-01" db="EMBL/GenBank/DDBJ databases">
        <title>Novel large sulfur bacteria in the metagenomes of groundwater-fed chemosynthetic microbial mats in the Lake Huron basin.</title>
        <authorList>
            <person name="Sharrar A.M."/>
            <person name="Flood B.E."/>
            <person name="Bailey J.V."/>
            <person name="Jones D.S."/>
            <person name="Biddanda B."/>
            <person name="Ruberg S.A."/>
            <person name="Marcus D.N."/>
            <person name="Dick G.J."/>
        </authorList>
    </citation>
    <scope>NUCLEOTIDE SEQUENCE [LARGE SCALE GENOMIC DNA]</scope>
    <source>
        <strain evidence="1">A8</strain>
    </source>
</reference>
<dbReference type="Proteomes" id="UP000192491">
    <property type="component" value="Unassembled WGS sequence"/>
</dbReference>
<comment type="caution">
    <text evidence="1">The sequence shown here is derived from an EMBL/GenBank/DDBJ whole genome shotgun (WGS) entry which is preliminary data.</text>
</comment>
<evidence type="ECO:0000313" key="2">
    <source>
        <dbReference type="Proteomes" id="UP000192491"/>
    </source>
</evidence>
<dbReference type="STRING" id="1123401.GCA_000621325_00234"/>
<gene>
    <name evidence="1" type="ORF">BWK73_34105</name>
</gene>
<dbReference type="EMBL" id="MTEJ01000297">
    <property type="protein sequence ID" value="OQX05259.1"/>
    <property type="molecule type" value="Genomic_DNA"/>
</dbReference>
<name>A0A1Y1QGR6_9GAMM</name>
<accession>A0A1Y1QGR6</accession>
<dbReference type="AlphaFoldDB" id="A0A1Y1QGR6"/>
<protein>
    <submittedName>
        <fullName evidence="1">Uncharacterized protein</fullName>
    </submittedName>
</protein>
<organism evidence="1 2">
    <name type="scientific">Thiothrix lacustris</name>
    <dbReference type="NCBI Taxonomy" id="525917"/>
    <lineage>
        <taxon>Bacteria</taxon>
        <taxon>Pseudomonadati</taxon>
        <taxon>Pseudomonadota</taxon>
        <taxon>Gammaproteobacteria</taxon>
        <taxon>Thiotrichales</taxon>
        <taxon>Thiotrichaceae</taxon>
        <taxon>Thiothrix</taxon>
    </lineage>
</organism>